<reference evidence="2 3" key="1">
    <citation type="submission" date="2015-11" db="EMBL/GenBank/DDBJ databases">
        <title>Genomic analysis of 38 Legionella species identifies large and diverse effector repertoires.</title>
        <authorList>
            <person name="Burstein D."/>
            <person name="Amaro F."/>
            <person name="Zusman T."/>
            <person name="Lifshitz Z."/>
            <person name="Cohen O."/>
            <person name="Gilbert J.A."/>
            <person name="Pupko T."/>
            <person name="Shuman H.A."/>
            <person name="Segal G."/>
        </authorList>
    </citation>
    <scope>NUCLEOTIDE SEQUENCE [LARGE SCALE GENOMIC DNA]</scope>
    <source>
        <strain evidence="2 3">Mt.St.Helens-9</strain>
    </source>
</reference>
<feature type="transmembrane region" description="Helical" evidence="1">
    <location>
        <begin position="207"/>
        <end position="226"/>
    </location>
</feature>
<comment type="caution">
    <text evidence="2">The sequence shown here is derived from an EMBL/GenBank/DDBJ whole genome shotgun (WGS) entry which is preliminary data.</text>
</comment>
<dbReference type="EMBL" id="LNYX01000031">
    <property type="protein sequence ID" value="KTD61705.1"/>
    <property type="molecule type" value="Genomic_DNA"/>
</dbReference>
<evidence type="ECO:0000313" key="3">
    <source>
        <dbReference type="Proteomes" id="UP000054877"/>
    </source>
</evidence>
<protein>
    <submittedName>
        <fullName evidence="2">Uncharacterized protein</fullName>
    </submittedName>
</protein>
<proteinExistence type="predicted"/>
<keyword evidence="1" id="KW-1133">Transmembrane helix</keyword>
<keyword evidence="1" id="KW-0472">Membrane</keyword>
<gene>
    <name evidence="2" type="ORF">Lspi_2335</name>
</gene>
<evidence type="ECO:0000313" key="2">
    <source>
        <dbReference type="EMBL" id="KTD61705.1"/>
    </source>
</evidence>
<feature type="transmembrane region" description="Helical" evidence="1">
    <location>
        <begin position="172"/>
        <end position="192"/>
    </location>
</feature>
<keyword evidence="3" id="KW-1185">Reference proteome</keyword>
<organism evidence="2 3">
    <name type="scientific">Legionella spiritensis</name>
    <dbReference type="NCBI Taxonomy" id="452"/>
    <lineage>
        <taxon>Bacteria</taxon>
        <taxon>Pseudomonadati</taxon>
        <taxon>Pseudomonadota</taxon>
        <taxon>Gammaproteobacteria</taxon>
        <taxon>Legionellales</taxon>
        <taxon>Legionellaceae</taxon>
        <taxon>Legionella</taxon>
    </lineage>
</organism>
<dbReference type="STRING" id="452.Lspi_2335"/>
<name>A0A0W0YXV8_LEGSP</name>
<evidence type="ECO:0000256" key="1">
    <source>
        <dbReference type="SAM" id="Phobius"/>
    </source>
</evidence>
<keyword evidence="1" id="KW-0812">Transmembrane</keyword>
<dbReference type="PATRIC" id="fig|452.5.peg.2575"/>
<dbReference type="Proteomes" id="UP000054877">
    <property type="component" value="Unassembled WGS sequence"/>
</dbReference>
<sequence>MYVTKDDVNLMYGYLTFYKTKMMDDTQWKRGSLLLQNCLKDLFDRLKSGKNYKKSMGYFYENTRESFKDKSDLHDFFTILASKTSNPASLLHSSRRNMAFSFYKDIIHIEILRAFYDVLMTLNHSEPLSSIDVNLIHTSVLNDLKKDADVSRKKLCFFENGRNIISSPVYQFAQFGLISLSTFLAFNLHLFFKYPAHDDYDNYHRDINLLLTLLAAIFILLLFNYLNKSLNNSLLLTRQKMSEIQLVVAEFAESNDTIRHDDLLQELHLKLLEPVFVLNKETIFQRVEDYDSDDERFAI</sequence>
<dbReference type="AlphaFoldDB" id="A0A0W0YXV8"/>
<accession>A0A0W0YXV8</accession>